<dbReference type="Gene3D" id="3.40.30.10">
    <property type="entry name" value="Glutaredoxin"/>
    <property type="match status" value="1"/>
</dbReference>
<proteinExistence type="predicted"/>
<reference evidence="2 3" key="1">
    <citation type="submission" date="2015-09" db="EMBL/GenBank/DDBJ databases">
        <title>Genome sequencing project for genomic taxonomy and phylogenomics of Bacillus-like bacteria.</title>
        <authorList>
            <person name="Liu B."/>
            <person name="Wang J."/>
            <person name="Zhu Y."/>
            <person name="Liu G."/>
            <person name="Chen Q."/>
            <person name="Chen Z."/>
            <person name="Lan J."/>
            <person name="Che J."/>
            <person name="Ge C."/>
            <person name="Shi H."/>
            <person name="Pan Z."/>
            <person name="Liu X."/>
        </authorList>
    </citation>
    <scope>NUCLEOTIDE SEQUENCE [LARGE SCALE GENOMIC DNA]</scope>
    <source>
        <strain evidence="2 3">LMG 18435</strain>
    </source>
</reference>
<dbReference type="GO" id="GO:0005975">
    <property type="term" value="P:carbohydrate metabolic process"/>
    <property type="evidence" value="ECO:0007669"/>
    <property type="project" value="InterPro"/>
</dbReference>
<dbReference type="InterPro" id="IPR004879">
    <property type="entry name" value="Ssp411-like_TRX"/>
</dbReference>
<dbReference type="PIRSF" id="PIRSF006402">
    <property type="entry name" value="UCP006402_thioredoxin"/>
    <property type="match status" value="1"/>
</dbReference>
<dbReference type="STRING" id="157838.AN964_10150"/>
<gene>
    <name evidence="2" type="ORF">AN964_10150</name>
</gene>
<dbReference type="Gene3D" id="1.50.10.10">
    <property type="match status" value="2"/>
</dbReference>
<dbReference type="PANTHER" id="PTHR42899">
    <property type="entry name" value="SPERMATOGENESIS-ASSOCIATED PROTEIN 20"/>
    <property type="match status" value="1"/>
</dbReference>
<dbReference type="EMBL" id="LJJC01000004">
    <property type="protein sequence ID" value="KQL53823.1"/>
    <property type="molecule type" value="Genomic_DNA"/>
</dbReference>
<dbReference type="AlphaFoldDB" id="A0A0Q3WXP8"/>
<dbReference type="InterPro" id="IPR008928">
    <property type="entry name" value="6-hairpin_glycosidase_sf"/>
</dbReference>
<comment type="caution">
    <text evidence="2">The sequence shown here is derived from an EMBL/GenBank/DDBJ whole genome shotgun (WGS) entry which is preliminary data.</text>
</comment>
<evidence type="ECO:0000313" key="2">
    <source>
        <dbReference type="EMBL" id="KQL53823.1"/>
    </source>
</evidence>
<dbReference type="InterPro" id="IPR036249">
    <property type="entry name" value="Thioredoxin-like_sf"/>
</dbReference>
<feature type="domain" description="Spermatogenesis-associated protein 20-like TRX" evidence="1">
    <location>
        <begin position="1"/>
        <end position="108"/>
    </location>
</feature>
<keyword evidence="3" id="KW-1185">Reference proteome</keyword>
<dbReference type="PANTHER" id="PTHR42899:SF1">
    <property type="entry name" value="SPERMATOGENESIS-ASSOCIATED PROTEIN 20"/>
    <property type="match status" value="1"/>
</dbReference>
<dbReference type="SUPFAM" id="SSF48208">
    <property type="entry name" value="Six-hairpin glycosidases"/>
    <property type="match status" value="1"/>
</dbReference>
<evidence type="ECO:0000313" key="3">
    <source>
        <dbReference type="Proteomes" id="UP000051888"/>
    </source>
</evidence>
<dbReference type="Pfam" id="PF03190">
    <property type="entry name" value="Thioredox_DsbH"/>
    <property type="match status" value="1"/>
</dbReference>
<accession>A0A0Q3WXP8</accession>
<evidence type="ECO:0000259" key="1">
    <source>
        <dbReference type="Pfam" id="PF03190"/>
    </source>
</evidence>
<protein>
    <recommendedName>
        <fullName evidence="1">Spermatogenesis-associated protein 20-like TRX domain-containing protein</fullName>
    </recommendedName>
</protein>
<dbReference type="InterPro" id="IPR012341">
    <property type="entry name" value="6hp_glycosidase-like_sf"/>
</dbReference>
<sequence>MERESFEDQEVADLLNKYFVSIKVDREERPDIDSIYMTVCQMLTGQGGWPLNVFLTPDQKPFYAGTYFPKTSHYGRPGMMDVLPQLHEKYQQERENMENIADKITMSLKERSTVEAGTEISENVIHKAYQEIVQNFDGIYGGFGQAPKFPMPHQLMFLLRYFHWTGTDMALSMVEKTLEGMEKGGIYDHIGGGFARYSTDNMWLVPHFEKMLYDNALLLFVLAESYQATHNENWKRISYEVFEFLKREMASADGGFYSAIDADSEGIEGKYYVWSRTEVLNILDFDLGELFCEAYDISDEGNFEGYSIPNLIQTNLENVANNKGMSMEDVLQKLDEAKAILLKEREKRIYPHLDDKILTSWNALMVAAFAKAGIAFQEPQFLDYARKGITFIDEKLWKNEQLYARYRDGEVKFNAYLDDYAFMLWAYLEMYEAEHKLNDIQQAIKIKNKMFKEFWDDKSGGFYFTSTDAETLIYREKQGFDGALPSGNSVAALQLWRLAKFTEDMDLQEKVDKLLASFEQDASVYPHGMLYMLQAAMAKYAGGKEVVVSGTNDNNRKEFVTLYQSNYHPFDILMIADMEKLNTKELQVWKDKLDEKHDFALYVCEQYSCKNPIYNVEEAKTSMNL</sequence>
<dbReference type="InterPro" id="IPR024705">
    <property type="entry name" value="Ssp411"/>
</dbReference>
<organism evidence="2 3">
    <name type="scientific">Heyndrickxia shackletonii</name>
    <dbReference type="NCBI Taxonomy" id="157838"/>
    <lineage>
        <taxon>Bacteria</taxon>
        <taxon>Bacillati</taxon>
        <taxon>Bacillota</taxon>
        <taxon>Bacilli</taxon>
        <taxon>Bacillales</taxon>
        <taxon>Bacillaceae</taxon>
        <taxon>Heyndrickxia</taxon>
    </lineage>
</organism>
<dbReference type="SUPFAM" id="SSF52833">
    <property type="entry name" value="Thioredoxin-like"/>
    <property type="match status" value="1"/>
</dbReference>
<dbReference type="Proteomes" id="UP000051888">
    <property type="component" value="Unassembled WGS sequence"/>
</dbReference>
<dbReference type="PATRIC" id="fig|157838.3.peg.2231"/>
<name>A0A0Q3WXP8_9BACI</name>
<dbReference type="OrthoDB" id="9762614at2"/>